<evidence type="ECO:0000256" key="1">
    <source>
        <dbReference type="ARBA" id="ARBA00004613"/>
    </source>
</evidence>
<evidence type="ECO:0000256" key="5">
    <source>
        <dbReference type="SAM" id="SignalP"/>
    </source>
</evidence>
<dbReference type="Proteomes" id="UP000070412">
    <property type="component" value="Unassembled WGS sequence"/>
</dbReference>
<evidence type="ECO:0000313" key="9">
    <source>
        <dbReference type="Proteomes" id="UP000070412"/>
    </source>
</evidence>
<accession>A0A834V9F5</accession>
<feature type="region of interest" description="Disordered" evidence="4">
    <location>
        <begin position="434"/>
        <end position="477"/>
    </location>
</feature>
<dbReference type="GO" id="GO:0005576">
    <property type="term" value="C:extracellular region"/>
    <property type="evidence" value="ECO:0007669"/>
    <property type="project" value="UniProtKB-SubCell"/>
</dbReference>
<evidence type="ECO:0000313" key="8">
    <source>
        <dbReference type="EnsemblMetazoa" id="KAF7489312.1"/>
    </source>
</evidence>
<proteinExistence type="predicted"/>
<keyword evidence="2" id="KW-0964">Secreted</keyword>
<protein>
    <recommendedName>
        <fullName evidence="6">VWFC domain-containing protein</fullName>
    </recommendedName>
</protein>
<reference evidence="9" key="1">
    <citation type="journal article" date="2020" name="PLoS Negl. Trop. Dis.">
        <title>High-quality nuclear genome for Sarcoptes scabiei-A critical resource for a neglected parasite.</title>
        <authorList>
            <person name="Korhonen P.K."/>
            <person name="Gasser R.B."/>
            <person name="Ma G."/>
            <person name="Wang T."/>
            <person name="Stroehlein A.J."/>
            <person name="Young N.D."/>
            <person name="Ang C.S."/>
            <person name="Fernando D.D."/>
            <person name="Lu H.C."/>
            <person name="Taylor S."/>
            <person name="Reynolds S.L."/>
            <person name="Mofiz E."/>
            <person name="Najaraj S.H."/>
            <person name="Gowda H."/>
            <person name="Madugundu A."/>
            <person name="Renuse S."/>
            <person name="Holt D."/>
            <person name="Pandey A."/>
            <person name="Papenfuss A.T."/>
            <person name="Fischer K."/>
        </authorList>
    </citation>
    <scope>NUCLEOTIDE SEQUENCE [LARGE SCALE GENOMIC DNA]</scope>
</reference>
<dbReference type="OrthoDB" id="6516873at2759"/>
<feature type="compositionally biased region" description="Low complexity" evidence="4">
    <location>
        <begin position="132"/>
        <end position="143"/>
    </location>
</feature>
<dbReference type="PANTHER" id="PTHR46698:SF3">
    <property type="entry name" value="TENECTIN ISOFORM 1-RELATED"/>
    <property type="match status" value="1"/>
</dbReference>
<dbReference type="EnsemblMetazoa" id="SSS_6539s_mrna">
    <property type="protein sequence ID" value="KAF7489312.1"/>
    <property type="gene ID" value="SSS_6539"/>
</dbReference>
<feature type="region of interest" description="Disordered" evidence="4">
    <location>
        <begin position="299"/>
        <end position="320"/>
    </location>
</feature>
<feature type="chain" id="PRO_5038259477" description="VWFC domain-containing protein" evidence="5">
    <location>
        <begin position="26"/>
        <end position="574"/>
    </location>
</feature>
<dbReference type="InterPro" id="IPR052424">
    <property type="entry name" value="Kielin_Chordin-BMP_Reg"/>
</dbReference>
<reference evidence="8" key="3">
    <citation type="submission" date="2022-06" db="UniProtKB">
        <authorList>
            <consortium name="EnsemblMetazoa"/>
        </authorList>
    </citation>
    <scope>IDENTIFICATION</scope>
</reference>
<dbReference type="PROSITE" id="PS50184">
    <property type="entry name" value="VWFC_2"/>
    <property type="match status" value="1"/>
</dbReference>
<keyword evidence="3 5" id="KW-0732">Signal</keyword>
<reference evidence="7" key="2">
    <citation type="submission" date="2020-01" db="EMBL/GenBank/DDBJ databases">
        <authorList>
            <person name="Korhonen P.K.K."/>
            <person name="Guangxu M.G."/>
            <person name="Wang T.W."/>
            <person name="Stroehlein A.J.S."/>
            <person name="Young N.D."/>
            <person name="Ang C.-S.A."/>
            <person name="Fernando D.W.F."/>
            <person name="Lu H.L."/>
            <person name="Taylor S.T."/>
            <person name="Ehtesham M.E.M."/>
            <person name="Najaraj S.H.N."/>
            <person name="Harsha G.H.G."/>
            <person name="Madugundu A.M."/>
            <person name="Renuse S.R."/>
            <person name="Holt D.H."/>
            <person name="Pandey A.P."/>
            <person name="Papenfuss A.P."/>
            <person name="Gasser R.B.G."/>
            <person name="Fischer K.F."/>
        </authorList>
    </citation>
    <scope>NUCLEOTIDE SEQUENCE</scope>
    <source>
        <strain evidence="7">SSS_KF_BRIS2020</strain>
    </source>
</reference>
<dbReference type="AlphaFoldDB" id="A0A834V9F5"/>
<feature type="region of interest" description="Disordered" evidence="4">
    <location>
        <begin position="67"/>
        <end position="89"/>
    </location>
</feature>
<comment type="subcellular location">
    <subcellularLocation>
        <location evidence="1">Secreted</location>
    </subcellularLocation>
</comment>
<gene>
    <name evidence="7" type="ORF">SSS_6539</name>
</gene>
<evidence type="ECO:0000259" key="6">
    <source>
        <dbReference type="PROSITE" id="PS50184"/>
    </source>
</evidence>
<dbReference type="Gene3D" id="6.20.200.20">
    <property type="match status" value="1"/>
</dbReference>
<organism evidence="7">
    <name type="scientific">Sarcoptes scabiei</name>
    <name type="common">Itch mite</name>
    <name type="synonym">Acarus scabiei</name>
    <dbReference type="NCBI Taxonomy" id="52283"/>
    <lineage>
        <taxon>Eukaryota</taxon>
        <taxon>Metazoa</taxon>
        <taxon>Ecdysozoa</taxon>
        <taxon>Arthropoda</taxon>
        <taxon>Chelicerata</taxon>
        <taxon>Arachnida</taxon>
        <taxon>Acari</taxon>
        <taxon>Acariformes</taxon>
        <taxon>Sarcoptiformes</taxon>
        <taxon>Astigmata</taxon>
        <taxon>Psoroptidia</taxon>
        <taxon>Sarcoptoidea</taxon>
        <taxon>Sarcoptidae</taxon>
        <taxon>Sarcoptinae</taxon>
        <taxon>Sarcoptes</taxon>
    </lineage>
</organism>
<dbReference type="SUPFAM" id="SSF57603">
    <property type="entry name" value="FnI-like domain"/>
    <property type="match status" value="1"/>
</dbReference>
<feature type="signal peptide" evidence="5">
    <location>
        <begin position="1"/>
        <end position="25"/>
    </location>
</feature>
<name>A0A834V9F5_SARSC</name>
<evidence type="ECO:0000313" key="7">
    <source>
        <dbReference type="EMBL" id="KAF7489312.1"/>
    </source>
</evidence>
<dbReference type="EMBL" id="WVUK01000065">
    <property type="protein sequence ID" value="KAF7489312.1"/>
    <property type="molecule type" value="Genomic_DNA"/>
</dbReference>
<dbReference type="InterPro" id="IPR001007">
    <property type="entry name" value="VWF_dom"/>
</dbReference>
<evidence type="ECO:0000256" key="3">
    <source>
        <dbReference type="ARBA" id="ARBA00022729"/>
    </source>
</evidence>
<sequence>MSKSRSSMMILPLWALLIVINSSDARNPSKYDWFFNLNLNNPRPQPQPNHIFLKPPTNELTHKKFGAIPSSSLPKNEGQVTNQSSPMDKLNQQTFSNGWRAIKIPKHKFSLKKHHQPQKNTNLEDQRRKTSSLHSTTVTSTTSLPMVTEFPTSSPSITEESFDESSGVNNLDRDDRMEIITSNSTSIPISITTSVATTTTSTFSEKCILDSQEYHNGDTIPSSSDDPCEYCRCFYGKKMCQRQKCPPSSLTTECISELKTGQCCPLFICKINNSSDDTNLTLIIDRTKILNETKPEITAIRKGPQFSDAPESPDPVSPPIPQLSIDQGLEERSVKQQEKSIDLLPYHLEPKLNPYIPDRSIYNVDQRRRIALPFIPFDFLYKNPIKNRIHFRDSNRPPVENGQFSGDTNNIPFSRINPSILAILSSQQQPPLFSPIVPNNLNDLKPSPSPSPSPSMKSTKPVPSIGPQSPIRTLPQSPIQLNAKPLKVMDKMPESTPIPNQITTESSKLLSSSTSSPFPSISTVKTINIGNILQLSGCNIYGKVYKIDEEIKELGNQCKMCVCDATGVDCIQKC</sequence>
<dbReference type="PANTHER" id="PTHR46698">
    <property type="entry name" value="CROSSVEINLESS 2"/>
    <property type="match status" value="1"/>
</dbReference>
<feature type="domain" description="VWFC" evidence="6">
    <location>
        <begin position="205"/>
        <end position="270"/>
    </location>
</feature>
<feature type="compositionally biased region" description="Polar residues" evidence="4">
    <location>
        <begin position="69"/>
        <end position="89"/>
    </location>
</feature>
<feature type="compositionally biased region" description="Polar residues" evidence="4">
    <location>
        <begin position="150"/>
        <end position="169"/>
    </location>
</feature>
<keyword evidence="9" id="KW-1185">Reference proteome</keyword>
<feature type="compositionally biased region" description="Polar residues" evidence="4">
    <location>
        <begin position="466"/>
        <end position="477"/>
    </location>
</feature>
<feature type="compositionally biased region" description="Low complexity" evidence="4">
    <location>
        <begin position="454"/>
        <end position="463"/>
    </location>
</feature>
<evidence type="ECO:0000256" key="2">
    <source>
        <dbReference type="ARBA" id="ARBA00022525"/>
    </source>
</evidence>
<feature type="region of interest" description="Disordered" evidence="4">
    <location>
        <begin position="109"/>
        <end position="170"/>
    </location>
</feature>
<evidence type="ECO:0000256" key="4">
    <source>
        <dbReference type="SAM" id="MobiDB-lite"/>
    </source>
</evidence>